<dbReference type="InterPro" id="IPR041516">
    <property type="entry name" value="LACTB2_WH"/>
</dbReference>
<proteinExistence type="inferred from homology"/>
<dbReference type="SUPFAM" id="SSF56281">
    <property type="entry name" value="Metallo-hydrolase/oxidoreductase"/>
    <property type="match status" value="1"/>
</dbReference>
<dbReference type="EMBL" id="JABAYA010000006">
    <property type="protein sequence ID" value="KAF7731844.1"/>
    <property type="molecule type" value="Genomic_DNA"/>
</dbReference>
<dbReference type="InterPro" id="IPR001279">
    <property type="entry name" value="Metallo-B-lactamas"/>
</dbReference>
<keyword evidence="2" id="KW-0479">Metal-binding</keyword>
<dbReference type="GO" id="GO:0046872">
    <property type="term" value="F:metal ion binding"/>
    <property type="evidence" value="ECO:0007669"/>
    <property type="project" value="UniProtKB-KW"/>
</dbReference>
<dbReference type="InterPro" id="IPR047921">
    <property type="entry name" value="LACTB2-like_MBL-fold"/>
</dbReference>
<protein>
    <recommendedName>
        <fullName evidence="5">Metallo-beta-lactamase domain-containing protein</fullName>
    </recommendedName>
</protein>
<evidence type="ECO:0000256" key="2">
    <source>
        <dbReference type="ARBA" id="ARBA00022723"/>
    </source>
</evidence>
<organism evidence="6 7">
    <name type="scientific">Apophysomyces ossiformis</name>
    <dbReference type="NCBI Taxonomy" id="679940"/>
    <lineage>
        <taxon>Eukaryota</taxon>
        <taxon>Fungi</taxon>
        <taxon>Fungi incertae sedis</taxon>
        <taxon>Mucoromycota</taxon>
        <taxon>Mucoromycotina</taxon>
        <taxon>Mucoromycetes</taxon>
        <taxon>Mucorales</taxon>
        <taxon>Mucorineae</taxon>
        <taxon>Mucoraceae</taxon>
        <taxon>Apophysomyces</taxon>
    </lineage>
</organism>
<dbReference type="Proteomes" id="UP000605846">
    <property type="component" value="Unassembled WGS sequence"/>
</dbReference>
<name>A0A8H7C0J8_9FUNG</name>
<evidence type="ECO:0000256" key="1">
    <source>
        <dbReference type="ARBA" id="ARBA00006759"/>
    </source>
</evidence>
<dbReference type="OrthoDB" id="17458at2759"/>
<evidence type="ECO:0000259" key="5">
    <source>
        <dbReference type="SMART" id="SM00849"/>
    </source>
</evidence>
<dbReference type="Pfam" id="PF17778">
    <property type="entry name" value="WHD_BLACT"/>
    <property type="match status" value="1"/>
</dbReference>
<dbReference type="FunFam" id="3.60.15.10:FF:000017">
    <property type="entry name" value="Lactamase beta 2"/>
    <property type="match status" value="1"/>
</dbReference>
<dbReference type="Gene3D" id="1.10.10.10">
    <property type="entry name" value="Winged helix-like DNA-binding domain superfamily/Winged helix DNA-binding domain"/>
    <property type="match status" value="1"/>
</dbReference>
<dbReference type="InterPro" id="IPR050662">
    <property type="entry name" value="Sec-metab_biosynth-thioest"/>
</dbReference>
<reference evidence="6" key="1">
    <citation type="submission" date="2020-01" db="EMBL/GenBank/DDBJ databases">
        <title>Genome Sequencing of Three Apophysomyces-Like Fungal Strains Confirms a Novel Fungal Genus in the Mucoromycota with divergent Burkholderia-like Endosymbiotic Bacteria.</title>
        <authorList>
            <person name="Stajich J.E."/>
            <person name="Macias A.M."/>
            <person name="Carter-House D."/>
            <person name="Lovett B."/>
            <person name="Kasson L.R."/>
            <person name="Berry K."/>
            <person name="Grigoriev I."/>
            <person name="Chang Y."/>
            <person name="Spatafora J."/>
            <person name="Kasson M.T."/>
        </authorList>
    </citation>
    <scope>NUCLEOTIDE SEQUENCE</scope>
    <source>
        <strain evidence="6">NRRL A-21654</strain>
    </source>
</reference>
<keyword evidence="4" id="KW-0862">Zinc</keyword>
<keyword evidence="7" id="KW-1185">Reference proteome</keyword>
<gene>
    <name evidence="6" type="ORF">EC973_007675</name>
</gene>
<evidence type="ECO:0000313" key="7">
    <source>
        <dbReference type="Proteomes" id="UP000605846"/>
    </source>
</evidence>
<dbReference type="GO" id="GO:0016787">
    <property type="term" value="F:hydrolase activity"/>
    <property type="evidence" value="ECO:0007669"/>
    <property type="project" value="UniProtKB-KW"/>
</dbReference>
<dbReference type="CDD" id="cd07722">
    <property type="entry name" value="LACTB2-like_MBL-fold"/>
    <property type="match status" value="1"/>
</dbReference>
<dbReference type="InterPro" id="IPR036388">
    <property type="entry name" value="WH-like_DNA-bd_sf"/>
</dbReference>
<keyword evidence="3" id="KW-0378">Hydrolase</keyword>
<dbReference type="GO" id="GO:0044550">
    <property type="term" value="P:secondary metabolite biosynthetic process"/>
    <property type="evidence" value="ECO:0007669"/>
    <property type="project" value="TreeGrafter"/>
</dbReference>
<dbReference type="PANTHER" id="PTHR23131">
    <property type="entry name" value="ENDORIBONUCLEASE LACTB2"/>
    <property type="match status" value="1"/>
</dbReference>
<dbReference type="PANTHER" id="PTHR23131:SF0">
    <property type="entry name" value="ENDORIBONUCLEASE LACTB2"/>
    <property type="match status" value="1"/>
</dbReference>
<comment type="caution">
    <text evidence="6">The sequence shown here is derived from an EMBL/GenBank/DDBJ whole genome shotgun (WGS) entry which is preliminary data.</text>
</comment>
<evidence type="ECO:0000313" key="6">
    <source>
        <dbReference type="EMBL" id="KAF7731844.1"/>
    </source>
</evidence>
<dbReference type="InterPro" id="IPR036866">
    <property type="entry name" value="RibonucZ/Hydroxyglut_hydro"/>
</dbReference>
<accession>A0A8H7C0J8</accession>
<dbReference type="Pfam" id="PF00753">
    <property type="entry name" value="Lactamase_B"/>
    <property type="match status" value="1"/>
</dbReference>
<evidence type="ECO:0000256" key="4">
    <source>
        <dbReference type="ARBA" id="ARBA00022833"/>
    </source>
</evidence>
<comment type="similarity">
    <text evidence="1">Belongs to the metallo-beta-lactamase superfamily. Glyoxalase II family.</text>
</comment>
<evidence type="ECO:0000256" key="3">
    <source>
        <dbReference type="ARBA" id="ARBA00022801"/>
    </source>
</evidence>
<sequence>MTEPLLTLPHFKQLSNRVWRVLGLNPGKFTLQGTNTYLLGTGSKKILIDTGEGKADYIPLLETSLREISPTAFISDIILSHCHRDHWGGAQDILTSALNRSSQIRIHKFPLPVPDFPNIEVNPMHDEQVFQTDSVTLKVIHTPGHTQDHCAFYLEEENSLFSADCILGQGTAVFENLSQYMGSLRKLLTLHPERIYPGHGPVIENGTEKIKDYIQHREQREEQVVQLLKSKSRSWTPLDITHVIYKDYPESLHLPAAKGIWLILCKLETDGKAHLSDGSSSGTVPSDSFLNTKWSWASGAS</sequence>
<feature type="domain" description="Metallo-beta-lactamase" evidence="5">
    <location>
        <begin position="33"/>
        <end position="199"/>
    </location>
</feature>
<dbReference type="AlphaFoldDB" id="A0A8H7C0J8"/>
<dbReference type="SMART" id="SM00849">
    <property type="entry name" value="Lactamase_B"/>
    <property type="match status" value="1"/>
</dbReference>
<dbReference type="Gene3D" id="3.60.15.10">
    <property type="entry name" value="Ribonuclease Z/Hydroxyacylglutathione hydrolase-like"/>
    <property type="match status" value="1"/>
</dbReference>